<evidence type="ECO:0000313" key="1">
    <source>
        <dbReference type="EMBL" id="VAX21501.1"/>
    </source>
</evidence>
<reference evidence="1" key="1">
    <citation type="submission" date="2018-06" db="EMBL/GenBank/DDBJ databases">
        <authorList>
            <person name="Zhirakovskaya E."/>
        </authorList>
    </citation>
    <scope>NUCLEOTIDE SEQUENCE</scope>
</reference>
<accession>A0A3B1C451</accession>
<sequence length="190" mass="21611">MKFSSNRLILAIIFFVLTAGCAGTGQVPGNYRMTKDNGKGLAIVSLTRSFTAKYSMYEDFSIFVSLRGVNSDYDVTLPLTEVWVDGNESMEDLDERLAVFELPEGQYEFYNWKGYSGGTGHKQVINSGHVFSKRFRVKQGKVAYLGNLHMVFNGNRYMLLVMNLKKIDLKLFQKQYPGLMDQQVAINIMR</sequence>
<protein>
    <recommendedName>
        <fullName evidence="2">DUF4382 domain-containing protein</fullName>
    </recommendedName>
</protein>
<dbReference type="EMBL" id="UOGE01000066">
    <property type="protein sequence ID" value="VAX21501.1"/>
    <property type="molecule type" value="Genomic_DNA"/>
</dbReference>
<dbReference type="AlphaFoldDB" id="A0A3B1C451"/>
<name>A0A3B1C451_9ZZZZ</name>
<organism evidence="1">
    <name type="scientific">hydrothermal vent metagenome</name>
    <dbReference type="NCBI Taxonomy" id="652676"/>
    <lineage>
        <taxon>unclassified sequences</taxon>
        <taxon>metagenomes</taxon>
        <taxon>ecological metagenomes</taxon>
    </lineage>
</organism>
<dbReference type="PROSITE" id="PS51257">
    <property type="entry name" value="PROKAR_LIPOPROTEIN"/>
    <property type="match status" value="1"/>
</dbReference>
<evidence type="ECO:0008006" key="2">
    <source>
        <dbReference type="Google" id="ProtNLM"/>
    </source>
</evidence>
<proteinExistence type="predicted"/>
<gene>
    <name evidence="1" type="ORF">MNBD_NITROSPINAE02-2117</name>
</gene>